<dbReference type="Proteomes" id="UP000077069">
    <property type="component" value="Unassembled WGS sequence"/>
</dbReference>
<dbReference type="GO" id="GO:0005634">
    <property type="term" value="C:nucleus"/>
    <property type="evidence" value="ECO:0007669"/>
    <property type="project" value="TreeGrafter"/>
</dbReference>
<accession>A0A177CW67</accession>
<keyword evidence="6" id="KW-1185">Reference proteome</keyword>
<dbReference type="EMBL" id="KV441549">
    <property type="protein sequence ID" value="OAG11057.1"/>
    <property type="molecule type" value="Genomic_DNA"/>
</dbReference>
<reference evidence="5 6" key="1">
    <citation type="submission" date="2016-05" db="EMBL/GenBank/DDBJ databases">
        <title>Comparative analysis of secretome profiles of manganese(II)-oxidizing ascomycete fungi.</title>
        <authorList>
            <consortium name="DOE Joint Genome Institute"/>
            <person name="Zeiner C.A."/>
            <person name="Purvine S.O."/>
            <person name="Zink E.M."/>
            <person name="Wu S."/>
            <person name="Pasa-Tolic L."/>
            <person name="Chaput D.L."/>
            <person name="Haridas S."/>
            <person name="Grigoriev I.V."/>
            <person name="Santelli C.M."/>
            <person name="Hansel C.M."/>
        </authorList>
    </citation>
    <scope>NUCLEOTIDE SEQUENCE [LARGE SCALE GENOMIC DNA]</scope>
    <source>
        <strain evidence="5 6">AP3s5-JAC2a</strain>
    </source>
</reference>
<dbReference type="Gene3D" id="3.40.50.150">
    <property type="entry name" value="Vaccinia Virus protein VP39"/>
    <property type="match status" value="1"/>
</dbReference>
<feature type="compositionally biased region" description="Basic and acidic residues" evidence="3">
    <location>
        <begin position="181"/>
        <end position="197"/>
    </location>
</feature>
<sequence>MTDAEQQGAAYEEEHVHAVYEQIASHFSATRYKPWPIIERFLKELPDGAVGADVGCGNGKYLTVNPRVFMVASDRSTNLVKIAKQHQPHDSIVADIMNLPHPKHSFDFAISIAVIHHISTPERRIEAVKAILELLRPPSAEKPGSGGRALIYVWALEQKDSRRGWDEGNEQDVMVPWVMRAKKEKEGKKGKGKDQKATELSNEADQPLEQPQDKTFLRYYHLYRKGELEQIIGEAGGEVVEAGYDKDNWWAIATRQS</sequence>
<evidence type="ECO:0000256" key="2">
    <source>
        <dbReference type="ARBA" id="ARBA00022679"/>
    </source>
</evidence>
<dbReference type="GO" id="GO:0030488">
    <property type="term" value="P:tRNA methylation"/>
    <property type="evidence" value="ECO:0007669"/>
    <property type="project" value="TreeGrafter"/>
</dbReference>
<dbReference type="CDD" id="cd02440">
    <property type="entry name" value="AdoMet_MTases"/>
    <property type="match status" value="1"/>
</dbReference>
<keyword evidence="1 5" id="KW-0489">Methyltransferase</keyword>
<evidence type="ECO:0000256" key="3">
    <source>
        <dbReference type="SAM" id="MobiDB-lite"/>
    </source>
</evidence>
<dbReference type="Pfam" id="PF08241">
    <property type="entry name" value="Methyltransf_11"/>
    <property type="match status" value="1"/>
</dbReference>
<keyword evidence="2 5" id="KW-0808">Transferase</keyword>
<evidence type="ECO:0000313" key="5">
    <source>
        <dbReference type="EMBL" id="OAG11057.1"/>
    </source>
</evidence>
<dbReference type="InParanoid" id="A0A177CW67"/>
<protein>
    <submittedName>
        <fullName evidence="5">S-adenosyl-L-methionine-dependent methyltransferase</fullName>
    </submittedName>
</protein>
<evidence type="ECO:0000259" key="4">
    <source>
        <dbReference type="Pfam" id="PF08241"/>
    </source>
</evidence>
<dbReference type="FunCoup" id="A0A177CW67">
    <property type="interactions" value="42"/>
</dbReference>
<dbReference type="RefSeq" id="XP_018041422.1">
    <property type="nucleotide sequence ID" value="XM_018180025.1"/>
</dbReference>
<dbReference type="GO" id="GO:0008757">
    <property type="term" value="F:S-adenosylmethionine-dependent methyltransferase activity"/>
    <property type="evidence" value="ECO:0007669"/>
    <property type="project" value="InterPro"/>
</dbReference>
<proteinExistence type="predicted"/>
<dbReference type="STRING" id="1460663.A0A177CW67"/>
<dbReference type="AlphaFoldDB" id="A0A177CW67"/>
<organism evidence="5 6">
    <name type="scientific">Paraphaeosphaeria sporulosa</name>
    <dbReference type="NCBI Taxonomy" id="1460663"/>
    <lineage>
        <taxon>Eukaryota</taxon>
        <taxon>Fungi</taxon>
        <taxon>Dikarya</taxon>
        <taxon>Ascomycota</taxon>
        <taxon>Pezizomycotina</taxon>
        <taxon>Dothideomycetes</taxon>
        <taxon>Pleosporomycetidae</taxon>
        <taxon>Pleosporales</taxon>
        <taxon>Massarineae</taxon>
        <taxon>Didymosphaeriaceae</taxon>
        <taxon>Paraphaeosphaeria</taxon>
    </lineage>
</organism>
<feature type="region of interest" description="Disordered" evidence="3">
    <location>
        <begin position="181"/>
        <end position="208"/>
    </location>
</feature>
<dbReference type="OrthoDB" id="271595at2759"/>
<dbReference type="SUPFAM" id="SSF53335">
    <property type="entry name" value="S-adenosyl-L-methionine-dependent methyltransferases"/>
    <property type="match status" value="1"/>
</dbReference>
<feature type="domain" description="Methyltransferase type 11" evidence="4">
    <location>
        <begin position="53"/>
        <end position="136"/>
    </location>
</feature>
<dbReference type="GO" id="GO:0002098">
    <property type="term" value="P:tRNA wobble uridine modification"/>
    <property type="evidence" value="ECO:0007669"/>
    <property type="project" value="TreeGrafter"/>
</dbReference>
<dbReference type="PANTHER" id="PTHR13069:SF21">
    <property type="entry name" value="ALKYLATED DNA REPAIR PROTEIN ALKB HOMOLOG 8"/>
    <property type="match status" value="1"/>
</dbReference>
<dbReference type="InterPro" id="IPR051422">
    <property type="entry name" value="AlkB_tRNA_MeTrf/Diox"/>
</dbReference>
<evidence type="ECO:0000313" key="6">
    <source>
        <dbReference type="Proteomes" id="UP000077069"/>
    </source>
</evidence>
<dbReference type="FunFam" id="3.40.50.150:FF:000219">
    <property type="entry name" value="tRNA (Carboxymethyluridine(34)-5-O)-methyltransferase"/>
    <property type="match status" value="1"/>
</dbReference>
<dbReference type="GO" id="GO:0106335">
    <property type="term" value="F:tRNA (5-carboxymethyluridine(34)-5-O)-methyltransferase activity"/>
    <property type="evidence" value="ECO:0007669"/>
    <property type="project" value="TreeGrafter"/>
</dbReference>
<dbReference type="GeneID" id="28763511"/>
<dbReference type="PANTHER" id="PTHR13069">
    <property type="entry name" value="ALKYLATED DNA REPAIR PROTEIN ALKB HOMOLOG 8"/>
    <property type="match status" value="1"/>
</dbReference>
<dbReference type="GO" id="GO:0005737">
    <property type="term" value="C:cytoplasm"/>
    <property type="evidence" value="ECO:0007669"/>
    <property type="project" value="TreeGrafter"/>
</dbReference>
<name>A0A177CW67_9PLEO</name>
<dbReference type="InterPro" id="IPR029063">
    <property type="entry name" value="SAM-dependent_MTases_sf"/>
</dbReference>
<dbReference type="GO" id="GO:0000049">
    <property type="term" value="F:tRNA binding"/>
    <property type="evidence" value="ECO:0007669"/>
    <property type="project" value="TreeGrafter"/>
</dbReference>
<dbReference type="InterPro" id="IPR013216">
    <property type="entry name" value="Methyltransf_11"/>
</dbReference>
<evidence type="ECO:0000256" key="1">
    <source>
        <dbReference type="ARBA" id="ARBA00022603"/>
    </source>
</evidence>
<gene>
    <name evidence="5" type="ORF">CC84DRAFT_1173350</name>
</gene>